<protein>
    <submittedName>
        <fullName evidence="1">Uncharacterized protein</fullName>
    </submittedName>
</protein>
<evidence type="ECO:0000313" key="2">
    <source>
        <dbReference type="Proteomes" id="UP000009877"/>
    </source>
</evidence>
<keyword evidence="2" id="KW-1185">Reference proteome</keyword>
<comment type="caution">
    <text evidence="1">The sequence shown here is derived from an EMBL/GenBank/DDBJ whole genome shotgun (WGS) entry which is preliminary data.</text>
</comment>
<organism evidence="1 2">
    <name type="scientific">Kocuria palustris PEL</name>
    <dbReference type="NCBI Taxonomy" id="1236550"/>
    <lineage>
        <taxon>Bacteria</taxon>
        <taxon>Bacillati</taxon>
        <taxon>Actinomycetota</taxon>
        <taxon>Actinomycetes</taxon>
        <taxon>Micrococcales</taxon>
        <taxon>Micrococcaceae</taxon>
        <taxon>Kocuria</taxon>
    </lineage>
</organism>
<accession>M2XBC7</accession>
<evidence type="ECO:0000313" key="1">
    <source>
        <dbReference type="EMBL" id="EME36376.1"/>
    </source>
</evidence>
<name>M2XBC7_9MICC</name>
<proteinExistence type="predicted"/>
<dbReference type="EMBL" id="ANHZ02000015">
    <property type="protein sequence ID" value="EME36376.1"/>
    <property type="molecule type" value="Genomic_DNA"/>
</dbReference>
<gene>
    <name evidence="1" type="ORF">C884_00544</name>
</gene>
<dbReference type="AlphaFoldDB" id="M2XBC7"/>
<dbReference type="Proteomes" id="UP000009877">
    <property type="component" value="Unassembled WGS sequence"/>
</dbReference>
<reference evidence="1 2" key="1">
    <citation type="journal article" date="2014" name="Genome Announc.">
        <title>Draft Genome Sequence of Kocuria palustris PEL.</title>
        <authorList>
            <person name="Sharma G."/>
            <person name="Khatri I."/>
            <person name="Subramanian S."/>
        </authorList>
    </citation>
    <scope>NUCLEOTIDE SEQUENCE [LARGE SCALE GENOMIC DNA]</scope>
    <source>
        <strain evidence="1 2">PEL</strain>
    </source>
</reference>
<sequence>MLAWNPVQLITGGFGYLAEGGHLLIWPNGVSFEPHSMNLPGGQWWAPAETIRVGRTFSQQALKGLEIELQDGATRRFVVGDRENVLETLRALGLPTG</sequence>